<protein>
    <submittedName>
        <fullName evidence="1">DUF4249 domain-containing protein</fullName>
    </submittedName>
</protein>
<evidence type="ECO:0000313" key="1">
    <source>
        <dbReference type="EMBL" id="MCL6273201.1"/>
    </source>
</evidence>
<dbReference type="Pfam" id="PF14054">
    <property type="entry name" value="DUF4249"/>
    <property type="match status" value="1"/>
</dbReference>
<name>A0ABT0PPQ7_9FLAO</name>
<evidence type="ECO:0000313" key="2">
    <source>
        <dbReference type="Proteomes" id="UP001203607"/>
    </source>
</evidence>
<dbReference type="InterPro" id="IPR025345">
    <property type="entry name" value="DUF4249"/>
</dbReference>
<accession>A0ABT0PPQ7</accession>
<keyword evidence="2" id="KW-1185">Reference proteome</keyword>
<dbReference type="Proteomes" id="UP001203607">
    <property type="component" value="Unassembled WGS sequence"/>
</dbReference>
<sequence>MFKKHIGFLTALSIGISLVGCVEEFEPELQEFEDNLVVEGTITNELKHQTIYLNRTYTFEEEQPSAEVNATVTVEGGGNVYAFQESRPGTYTSINEFRAQQGTPYQLRISTHDGVKYHSSEMQLPNSTDIDELYVERFTTDLDEEGVGIFIDNENVLDGSKNYRYEFIETYKVIAPDWNNTALINVPDVVCDRTVKTTRERDEQVCYTTVASNAIILANTENLSGNNLRRFQIRFINRDNYIISHRYSVLVRQYVQSNEAYSFYETLRDFSGSESIFSETQPGFLEGNIQEDVNTGRKVLGFFDVATVSEKRLFFDYEDLFPGEELPPYADPCQRSAPKIAEGHGPEPRCILESLVNLDLIRFITDNEEWEGPQSDGGPFIVVPRVCGDCTVLGTTEVPEFWFE</sequence>
<organism evidence="1 2">
    <name type="scientific">Flagellimonas spongiicola</name>
    <dbReference type="NCBI Taxonomy" id="2942208"/>
    <lineage>
        <taxon>Bacteria</taxon>
        <taxon>Pseudomonadati</taxon>
        <taxon>Bacteroidota</taxon>
        <taxon>Flavobacteriia</taxon>
        <taxon>Flavobacteriales</taxon>
        <taxon>Flavobacteriaceae</taxon>
        <taxon>Flagellimonas</taxon>
    </lineage>
</organism>
<dbReference type="PROSITE" id="PS51257">
    <property type="entry name" value="PROKAR_LIPOPROTEIN"/>
    <property type="match status" value="1"/>
</dbReference>
<comment type="caution">
    <text evidence="1">The sequence shown here is derived from an EMBL/GenBank/DDBJ whole genome shotgun (WGS) entry which is preliminary data.</text>
</comment>
<reference evidence="1 2" key="1">
    <citation type="submission" date="2022-05" db="EMBL/GenBank/DDBJ databases">
        <authorList>
            <person name="Park J.-S."/>
        </authorList>
    </citation>
    <scope>NUCLEOTIDE SEQUENCE [LARGE SCALE GENOMIC DNA]</scope>
    <source>
        <strain evidence="1 2">2012CJ35-5</strain>
    </source>
</reference>
<proteinExistence type="predicted"/>
<dbReference type="EMBL" id="JAMFMA010000001">
    <property type="protein sequence ID" value="MCL6273201.1"/>
    <property type="molecule type" value="Genomic_DNA"/>
</dbReference>
<gene>
    <name evidence="1" type="ORF">M3P19_04230</name>
</gene>
<dbReference type="RefSeq" id="WP_249656382.1">
    <property type="nucleotide sequence ID" value="NZ_JAMFMA010000001.1"/>
</dbReference>